<comment type="caution">
    <text evidence="3">The sequence shown here is derived from an EMBL/GenBank/DDBJ whole genome shotgun (WGS) entry which is preliminary data.</text>
</comment>
<dbReference type="SUPFAM" id="SSF82185">
    <property type="entry name" value="Histone H3 K4-specific methyltransferase SET7/9 N-terminal domain"/>
    <property type="match status" value="1"/>
</dbReference>
<name>A0A2P6NRK8_9EUKA</name>
<feature type="compositionally biased region" description="Basic and acidic residues" evidence="2">
    <location>
        <begin position="36"/>
        <end position="54"/>
    </location>
</feature>
<gene>
    <name evidence="3" type="ORF">PROFUN_05188</name>
</gene>
<reference evidence="3 4" key="1">
    <citation type="journal article" date="2018" name="Genome Biol. Evol.">
        <title>Multiple Roots of Fruiting Body Formation in Amoebozoa.</title>
        <authorList>
            <person name="Hillmann F."/>
            <person name="Forbes G."/>
            <person name="Novohradska S."/>
            <person name="Ferling I."/>
            <person name="Riege K."/>
            <person name="Groth M."/>
            <person name="Westermann M."/>
            <person name="Marz M."/>
            <person name="Spaller T."/>
            <person name="Winckler T."/>
            <person name="Schaap P."/>
            <person name="Glockner G."/>
        </authorList>
    </citation>
    <scope>NUCLEOTIDE SEQUENCE [LARGE SCALE GENOMIC DNA]</scope>
    <source>
        <strain evidence="3 4">Jena</strain>
    </source>
</reference>
<keyword evidence="4" id="KW-1185">Reference proteome</keyword>
<dbReference type="EMBL" id="MDYQ01000029">
    <property type="protein sequence ID" value="PRP86550.1"/>
    <property type="molecule type" value="Genomic_DNA"/>
</dbReference>
<dbReference type="SMART" id="SM00698">
    <property type="entry name" value="MORN"/>
    <property type="match status" value="3"/>
</dbReference>
<keyword evidence="1" id="KW-0677">Repeat</keyword>
<evidence type="ECO:0000256" key="2">
    <source>
        <dbReference type="SAM" id="MobiDB-lite"/>
    </source>
</evidence>
<feature type="region of interest" description="Disordered" evidence="2">
    <location>
        <begin position="16"/>
        <end position="54"/>
    </location>
</feature>
<organism evidence="3 4">
    <name type="scientific">Planoprotostelium fungivorum</name>
    <dbReference type="NCBI Taxonomy" id="1890364"/>
    <lineage>
        <taxon>Eukaryota</taxon>
        <taxon>Amoebozoa</taxon>
        <taxon>Evosea</taxon>
        <taxon>Variosea</taxon>
        <taxon>Cavosteliida</taxon>
        <taxon>Cavosteliaceae</taxon>
        <taxon>Planoprotostelium</taxon>
    </lineage>
</organism>
<dbReference type="Proteomes" id="UP000241769">
    <property type="component" value="Unassembled WGS sequence"/>
</dbReference>
<dbReference type="STRING" id="1890364.A0A2P6NRK8"/>
<evidence type="ECO:0000256" key="1">
    <source>
        <dbReference type="ARBA" id="ARBA00022737"/>
    </source>
</evidence>
<evidence type="ECO:0000313" key="3">
    <source>
        <dbReference type="EMBL" id="PRP86550.1"/>
    </source>
</evidence>
<evidence type="ECO:0000313" key="4">
    <source>
        <dbReference type="Proteomes" id="UP000241769"/>
    </source>
</evidence>
<sequence length="196" mass="22389">MAQIFVLESILSHNRASMATATPESAGKKKRRNVKKKEGEVLTVDKRKEEQEEDKGNGVFVFFDGKAKYGESSTRDLRLTSKVTDGEWERFEGVIKKHGRGIWEEGDNQYSGDWKDDKMHGFGTFRYQSGAIYEGEWTDNKYEGKGKYKFPDGSSYEGAFRENKMHGFGSFTDRTGLEFKGQFYNNLGPGLITWQS</sequence>
<dbReference type="Gene3D" id="2.20.110.10">
    <property type="entry name" value="Histone H3 K4-specific methyltransferase SET7/9 N-terminal domain"/>
    <property type="match status" value="1"/>
</dbReference>
<dbReference type="InterPro" id="IPR052849">
    <property type="entry name" value="MORN_repeat_protein"/>
</dbReference>
<accession>A0A2P6NRK8</accession>
<protein>
    <submittedName>
        <fullName evidence="3">Uncharacterized protein</fullName>
    </submittedName>
</protein>
<dbReference type="PANTHER" id="PTHR46917:SF1">
    <property type="entry name" value="MORN REPEAT-CONTAINING PROTEIN 2"/>
    <property type="match status" value="1"/>
</dbReference>
<dbReference type="InterPro" id="IPR003409">
    <property type="entry name" value="MORN"/>
</dbReference>
<dbReference type="PANTHER" id="PTHR46917">
    <property type="entry name" value="MORN REPEAT-CONTAINING PROTEIN 2"/>
    <property type="match status" value="1"/>
</dbReference>
<dbReference type="OrthoDB" id="18857at2759"/>
<dbReference type="Pfam" id="PF02493">
    <property type="entry name" value="MORN"/>
    <property type="match status" value="3"/>
</dbReference>
<proteinExistence type="predicted"/>
<dbReference type="AlphaFoldDB" id="A0A2P6NRK8"/>
<dbReference type="InParanoid" id="A0A2P6NRK8"/>